<dbReference type="PANTHER" id="PTHR10269:SF16">
    <property type="entry name" value="GDNF FAMILY RECEPTOR ALPHA-4 PRECURSOR"/>
    <property type="match status" value="1"/>
</dbReference>
<evidence type="ECO:0000256" key="5">
    <source>
        <dbReference type="ARBA" id="ARBA00022729"/>
    </source>
</evidence>
<keyword evidence="12" id="KW-1185">Reference proteome</keyword>
<dbReference type="GO" id="GO:0043235">
    <property type="term" value="C:receptor complex"/>
    <property type="evidence" value="ECO:0007669"/>
    <property type="project" value="TreeGrafter"/>
</dbReference>
<dbReference type="SUPFAM" id="SSF110035">
    <property type="entry name" value="GDNF receptor-like"/>
    <property type="match status" value="2"/>
</dbReference>
<evidence type="ECO:0000256" key="8">
    <source>
        <dbReference type="ARBA" id="ARBA00023180"/>
    </source>
</evidence>
<gene>
    <name evidence="11" type="ORF">KUDE01_019475</name>
</gene>
<dbReference type="GO" id="GO:0009897">
    <property type="term" value="C:external side of plasma membrane"/>
    <property type="evidence" value="ECO:0007669"/>
    <property type="project" value="TreeGrafter"/>
</dbReference>
<dbReference type="GO" id="GO:0007169">
    <property type="term" value="P:cell surface receptor protein tyrosine kinase signaling pathway"/>
    <property type="evidence" value="ECO:0007669"/>
    <property type="project" value="UniProtKB-ARBA"/>
</dbReference>
<dbReference type="PRINTS" id="PR01316">
    <property type="entry name" value="GDNFRECEPTOR"/>
</dbReference>
<comment type="caution">
    <text evidence="11">The sequence shown here is derived from an EMBL/GenBank/DDBJ whole genome shotgun (WGS) entry which is preliminary data.</text>
</comment>
<name>A0AAD9C5W9_DISEL</name>
<dbReference type="InterPro" id="IPR016017">
    <property type="entry name" value="GDNF/GAS1"/>
</dbReference>
<keyword evidence="4" id="KW-0336">GPI-anchor</keyword>
<evidence type="ECO:0000313" key="12">
    <source>
        <dbReference type="Proteomes" id="UP001228049"/>
    </source>
</evidence>
<dbReference type="SMART" id="SM00907">
    <property type="entry name" value="GDNF"/>
    <property type="match status" value="3"/>
</dbReference>
<evidence type="ECO:0000256" key="1">
    <source>
        <dbReference type="ARBA" id="ARBA00004609"/>
    </source>
</evidence>
<dbReference type="GO" id="GO:0038023">
    <property type="term" value="F:signaling receptor activity"/>
    <property type="evidence" value="ECO:0007669"/>
    <property type="project" value="InterPro"/>
</dbReference>
<comment type="similarity">
    <text evidence="2">Belongs to the GDNFR family.</text>
</comment>
<keyword evidence="7 11" id="KW-0675">Receptor</keyword>
<evidence type="ECO:0000313" key="11">
    <source>
        <dbReference type="EMBL" id="KAK1894014.1"/>
    </source>
</evidence>
<dbReference type="Pfam" id="PF02351">
    <property type="entry name" value="GDNF"/>
    <property type="match status" value="3"/>
</dbReference>
<dbReference type="PANTHER" id="PTHR10269">
    <property type="entry name" value="GDNF RECEPTOR ALPHA"/>
    <property type="match status" value="1"/>
</dbReference>
<keyword evidence="3" id="KW-1003">Cell membrane</keyword>
<feature type="domain" description="GDNF/GAS1" evidence="10">
    <location>
        <begin position="10"/>
        <end position="89"/>
    </location>
</feature>
<dbReference type="GO" id="GO:0007399">
    <property type="term" value="P:nervous system development"/>
    <property type="evidence" value="ECO:0007669"/>
    <property type="project" value="TreeGrafter"/>
</dbReference>
<dbReference type="EMBL" id="JASDAP010000011">
    <property type="protein sequence ID" value="KAK1894014.1"/>
    <property type="molecule type" value="Genomic_DNA"/>
</dbReference>
<dbReference type="InterPro" id="IPR037193">
    <property type="entry name" value="GDNF_alpha"/>
</dbReference>
<evidence type="ECO:0000256" key="4">
    <source>
        <dbReference type="ARBA" id="ARBA00022622"/>
    </source>
</evidence>
<evidence type="ECO:0000256" key="7">
    <source>
        <dbReference type="ARBA" id="ARBA00023170"/>
    </source>
</evidence>
<accession>A0AAD9C5W9</accession>
<keyword evidence="5" id="KW-0732">Signal</keyword>
<evidence type="ECO:0000256" key="3">
    <source>
        <dbReference type="ARBA" id="ARBA00022475"/>
    </source>
</evidence>
<proteinExistence type="inferred from homology"/>
<keyword evidence="9" id="KW-0449">Lipoprotein</keyword>
<dbReference type="InterPro" id="IPR003438">
    <property type="entry name" value="GDNF_rcpt"/>
</dbReference>
<sequence>MAFSAGGEDCLRAGDTCSSDDTCSPRLRTLRQCVAGDGSVKLGPGARNQCETAMTALLSTPLHGCQCKRGMKKEKNCLSIYWSLHQSVLHGLSLVEDYPYEPEERGSDYVRLASIAAGEDEWKLTVCFDECDHGYPCDIKVAKAVRPLGPCNRPKCNKALRKFFDRVPPDYTNELLFCPCTDTACSERRRQTIVPSCSYEEKEKPNCLAQQRICKADYVCRSRWAQFQYDCQPSEQGASGCKQENYGACLLAYTGLIGSTITPNYLDNSTSNVGPWCSCAASGNHREQCSLFLTAFHDNICLKNSIVAFGNVSDERTGAARPAMPSPATDSHSPNMATTAQGVSMETEQNILRAQIPTQVNENDRLWGDAGDSTLPSPGLLDRGAEPARLSLLLGLGWLLTLLLSDQ</sequence>
<dbReference type="AlphaFoldDB" id="A0AAD9C5W9"/>
<dbReference type="Proteomes" id="UP001228049">
    <property type="component" value="Unassembled WGS sequence"/>
</dbReference>
<keyword evidence="6" id="KW-0472">Membrane</keyword>
<evidence type="ECO:0000259" key="10">
    <source>
        <dbReference type="SMART" id="SM00907"/>
    </source>
</evidence>
<evidence type="ECO:0000256" key="9">
    <source>
        <dbReference type="ARBA" id="ARBA00023288"/>
    </source>
</evidence>
<evidence type="ECO:0000256" key="2">
    <source>
        <dbReference type="ARBA" id="ARBA00005961"/>
    </source>
</evidence>
<organism evidence="11 12">
    <name type="scientific">Dissostichus eleginoides</name>
    <name type="common">Patagonian toothfish</name>
    <name type="synonym">Dissostichus amissus</name>
    <dbReference type="NCBI Taxonomy" id="100907"/>
    <lineage>
        <taxon>Eukaryota</taxon>
        <taxon>Metazoa</taxon>
        <taxon>Chordata</taxon>
        <taxon>Craniata</taxon>
        <taxon>Vertebrata</taxon>
        <taxon>Euteleostomi</taxon>
        <taxon>Actinopterygii</taxon>
        <taxon>Neopterygii</taxon>
        <taxon>Teleostei</taxon>
        <taxon>Neoteleostei</taxon>
        <taxon>Acanthomorphata</taxon>
        <taxon>Eupercaria</taxon>
        <taxon>Perciformes</taxon>
        <taxon>Notothenioidei</taxon>
        <taxon>Nototheniidae</taxon>
        <taxon>Dissostichus</taxon>
    </lineage>
</organism>
<protein>
    <submittedName>
        <fullName evidence="11">GDNF family receptor alpha-4</fullName>
    </submittedName>
</protein>
<dbReference type="Gene3D" id="1.10.220.110">
    <property type="entry name" value="GDNF binding domain"/>
    <property type="match status" value="1"/>
</dbReference>
<feature type="domain" description="GDNF/GAS1" evidence="10">
    <location>
        <begin position="127"/>
        <end position="197"/>
    </location>
</feature>
<feature type="domain" description="GDNF/GAS1" evidence="10">
    <location>
        <begin position="207"/>
        <end position="301"/>
    </location>
</feature>
<reference evidence="11" key="1">
    <citation type="submission" date="2023-04" db="EMBL/GenBank/DDBJ databases">
        <title>Chromosome-level genome of Chaenocephalus aceratus.</title>
        <authorList>
            <person name="Park H."/>
        </authorList>
    </citation>
    <scope>NUCLEOTIDE SEQUENCE</scope>
    <source>
        <strain evidence="11">DE</strain>
        <tissue evidence="11">Muscle</tissue>
    </source>
</reference>
<keyword evidence="8" id="KW-0325">Glycoprotein</keyword>
<dbReference type="FunFam" id="1.10.220.110:FF:000001">
    <property type="entry name" value="GDNF family receptor alpha"/>
    <property type="match status" value="1"/>
</dbReference>
<evidence type="ECO:0000256" key="6">
    <source>
        <dbReference type="ARBA" id="ARBA00023136"/>
    </source>
</evidence>
<comment type="subcellular location">
    <subcellularLocation>
        <location evidence="1">Cell membrane</location>
        <topology evidence="1">Lipid-anchor</topology>
        <topology evidence="1">GPI-anchor</topology>
    </subcellularLocation>
</comment>